<evidence type="ECO:0000313" key="10">
    <source>
        <dbReference type="EMBL" id="HER96538.1"/>
    </source>
</evidence>
<organism evidence="10">
    <name type="scientific">Rhodothermus marinus</name>
    <name type="common">Rhodothermus obamensis</name>
    <dbReference type="NCBI Taxonomy" id="29549"/>
    <lineage>
        <taxon>Bacteria</taxon>
        <taxon>Pseudomonadati</taxon>
        <taxon>Rhodothermota</taxon>
        <taxon>Rhodothermia</taxon>
        <taxon>Rhodothermales</taxon>
        <taxon>Rhodothermaceae</taxon>
        <taxon>Rhodothermus</taxon>
    </lineage>
</organism>
<evidence type="ECO:0000256" key="8">
    <source>
        <dbReference type="SAM" id="SignalP"/>
    </source>
</evidence>
<dbReference type="PANTHER" id="PTHR43576">
    <property type="entry name" value="ALPHA-L-ARABINOFURANOSIDASE C-RELATED"/>
    <property type="match status" value="1"/>
</dbReference>
<protein>
    <recommendedName>
        <fullName evidence="4">non-reducing end alpha-L-arabinofuranosidase</fullName>
        <ecNumber evidence="4">3.2.1.55</ecNumber>
    </recommendedName>
</protein>
<dbReference type="EC" id="3.2.1.55" evidence="4"/>
<name>A0A7V2B1H2_RHOMR</name>
<dbReference type="InterPro" id="IPR013780">
    <property type="entry name" value="Glyco_hydro_b"/>
</dbReference>
<feature type="domain" description="Alpha-L-arabinofuranosidase C-terminal" evidence="9">
    <location>
        <begin position="325"/>
        <end position="518"/>
    </location>
</feature>
<comment type="subunit">
    <text evidence="3">Homohexamer; trimer of dimers.</text>
</comment>
<gene>
    <name evidence="10" type="ORF">ENO59_08495</name>
</gene>
<sequence>MRTRLLVGVLLCLGLSPHAVLRAQEALPTHQLVIYADQGQVQISRHIYGHFIEHLGYGIYGGFWQRDAQGRWHLRQDIIEALRHIRIPNLRWPGGCFADLYHWKDGIGPREQRPPILNAFWGQVVEDNSFGTHEFMELIEALGAEPYIAGNVGSGTPREMAEWVEYLTAEDGPMARLRKQNGREKPWRVPFWGVGNESWGCGGHMDPEHYADLYRRFATYLFNYSGNQLYKVAAGPADADTTWTSVLMRHVFRRYPWLMQGISVHYYTWISKTGNWNDKEPAVGFDEWGWFQGLKKGLFLDNVLRGHKAVMDRYDPEKRVGLVVDEWGMWHAPEPGSNPAFLVQQNTLRDALVAAVSLNIFNHHADRVKMANLAQTINVLQALILTREGEDTIVRTPTYHVFDLYKEHQDATLVPIALEAGEYRYGNEAIPALNASASRNAEGAVHLTIANLDPHQERVVHCRLEGARPARVVGRVLTADAMDAHNTFEAPNRVQPTAFTGYRQLGNGVYELRLPAKSVVALTFYPN</sequence>
<comment type="caution">
    <text evidence="10">The sequence shown here is derived from an EMBL/GenBank/DDBJ whole genome shotgun (WGS) entry which is preliminary data.</text>
</comment>
<dbReference type="InterPro" id="IPR055235">
    <property type="entry name" value="ASD1_cat"/>
</dbReference>
<dbReference type="InterPro" id="IPR010720">
    <property type="entry name" value="Alpha-L-AF_C"/>
</dbReference>
<dbReference type="GO" id="GO:0046556">
    <property type="term" value="F:alpha-L-arabinofuranosidase activity"/>
    <property type="evidence" value="ECO:0007669"/>
    <property type="project" value="UniProtKB-EC"/>
</dbReference>
<dbReference type="SUPFAM" id="SSF51445">
    <property type="entry name" value="(Trans)glycosidases"/>
    <property type="match status" value="1"/>
</dbReference>
<evidence type="ECO:0000256" key="5">
    <source>
        <dbReference type="ARBA" id="ARBA00022801"/>
    </source>
</evidence>
<comment type="catalytic activity">
    <reaction evidence="1">
        <text>Hydrolysis of terminal non-reducing alpha-L-arabinofuranoside residues in alpha-L-arabinosides.</text>
        <dbReference type="EC" id="3.2.1.55"/>
    </reaction>
</comment>
<reference evidence="10" key="1">
    <citation type="journal article" date="2020" name="mSystems">
        <title>Genome- and Community-Level Interaction Insights into Carbon Utilization and Element Cycling Functions of Hydrothermarchaeota in Hydrothermal Sediment.</title>
        <authorList>
            <person name="Zhou Z."/>
            <person name="Liu Y."/>
            <person name="Xu W."/>
            <person name="Pan J."/>
            <person name="Luo Z.H."/>
            <person name="Li M."/>
        </authorList>
    </citation>
    <scope>NUCLEOTIDE SEQUENCE [LARGE SCALE GENOMIC DNA]</scope>
    <source>
        <strain evidence="10">SpSt-143</strain>
    </source>
</reference>
<dbReference type="Gene3D" id="3.20.20.80">
    <property type="entry name" value="Glycosidases"/>
    <property type="match status" value="1"/>
</dbReference>
<evidence type="ECO:0000256" key="2">
    <source>
        <dbReference type="ARBA" id="ARBA00007186"/>
    </source>
</evidence>
<evidence type="ECO:0000256" key="7">
    <source>
        <dbReference type="ARBA" id="ARBA00023295"/>
    </source>
</evidence>
<keyword evidence="6" id="KW-0119">Carbohydrate metabolism</keyword>
<dbReference type="InterPro" id="IPR017853">
    <property type="entry name" value="GH"/>
</dbReference>
<dbReference type="EMBL" id="DSGB01000006">
    <property type="protein sequence ID" value="HER96538.1"/>
    <property type="molecule type" value="Genomic_DNA"/>
</dbReference>
<dbReference type="AlphaFoldDB" id="A0A7V2B1H2"/>
<dbReference type="GO" id="GO:0046373">
    <property type="term" value="P:L-arabinose metabolic process"/>
    <property type="evidence" value="ECO:0007669"/>
    <property type="project" value="InterPro"/>
</dbReference>
<dbReference type="GO" id="GO:0000272">
    <property type="term" value="P:polysaccharide catabolic process"/>
    <property type="evidence" value="ECO:0007669"/>
    <property type="project" value="TreeGrafter"/>
</dbReference>
<comment type="similarity">
    <text evidence="2">Belongs to the glycosyl hydrolase 51 family.</text>
</comment>
<dbReference type="Pfam" id="PF22848">
    <property type="entry name" value="ASD1_dom"/>
    <property type="match status" value="1"/>
</dbReference>
<dbReference type="SUPFAM" id="SSF51011">
    <property type="entry name" value="Glycosyl hydrolase domain"/>
    <property type="match status" value="1"/>
</dbReference>
<keyword evidence="7" id="KW-0326">Glycosidase</keyword>
<accession>A0A7V2B1H2</accession>
<evidence type="ECO:0000259" key="9">
    <source>
        <dbReference type="SMART" id="SM00813"/>
    </source>
</evidence>
<proteinExistence type="inferred from homology"/>
<feature type="chain" id="PRO_5031288052" description="non-reducing end alpha-L-arabinofuranosidase" evidence="8">
    <location>
        <begin position="23"/>
        <end position="527"/>
    </location>
</feature>
<dbReference type="Pfam" id="PF06964">
    <property type="entry name" value="Alpha-L-AF_C"/>
    <property type="match status" value="1"/>
</dbReference>
<evidence type="ECO:0000256" key="6">
    <source>
        <dbReference type="ARBA" id="ARBA00023277"/>
    </source>
</evidence>
<evidence type="ECO:0000256" key="4">
    <source>
        <dbReference type="ARBA" id="ARBA00012670"/>
    </source>
</evidence>
<feature type="signal peptide" evidence="8">
    <location>
        <begin position="1"/>
        <end position="22"/>
    </location>
</feature>
<dbReference type="Gene3D" id="2.60.40.1180">
    <property type="entry name" value="Golgi alpha-mannosidase II"/>
    <property type="match status" value="1"/>
</dbReference>
<dbReference type="SMART" id="SM00813">
    <property type="entry name" value="Alpha-L-AF_C"/>
    <property type="match status" value="1"/>
</dbReference>
<evidence type="ECO:0000256" key="3">
    <source>
        <dbReference type="ARBA" id="ARBA00011165"/>
    </source>
</evidence>
<dbReference type="PANTHER" id="PTHR43576:SF2">
    <property type="entry name" value="INTRACELLULAR EXO-ALPHA-L-ARABINOFURANOSIDASE 2"/>
    <property type="match status" value="1"/>
</dbReference>
<keyword evidence="5" id="KW-0378">Hydrolase</keyword>
<evidence type="ECO:0000256" key="1">
    <source>
        <dbReference type="ARBA" id="ARBA00001462"/>
    </source>
</evidence>
<keyword evidence="8" id="KW-0732">Signal</keyword>